<dbReference type="EMBL" id="JAFEKC020000005">
    <property type="protein sequence ID" value="KAK0514649.1"/>
    <property type="molecule type" value="Genomic_DNA"/>
</dbReference>
<keyword evidence="3" id="KW-1185">Reference proteome</keyword>
<keyword evidence="1" id="KW-0732">Signal</keyword>
<sequence>MQQHFSYLSISISCCLTFLVALPHLASTASLIQPTKIRNLTAQASANPVCVHDSNWLGTHYGHSDCRGAVNNFIASEVQVRRGQAYEFLAPNAQPIHDLPIVQTPRRYTSGACSLVIAMISSPFFPAGTLPYLPPARYYPADVSNFGEITRAAENIVHACVGIAVEPPEQCAGYIRSGERESIGLFIWGTFSTINHAVGPAVNEVVVNGTVNVSGNGTVVGEEFLTGPMESGTWIETS</sequence>
<dbReference type="AlphaFoldDB" id="A0AA39V6P1"/>
<feature type="chain" id="PRO_5041465312" evidence="1">
    <location>
        <begin position="29"/>
        <end position="238"/>
    </location>
</feature>
<accession>A0AA39V6P1</accession>
<comment type="caution">
    <text evidence="2">The sequence shown here is derived from an EMBL/GenBank/DDBJ whole genome shotgun (WGS) entry which is preliminary data.</text>
</comment>
<organism evidence="2 3">
    <name type="scientific">Cladonia borealis</name>
    <dbReference type="NCBI Taxonomy" id="184061"/>
    <lineage>
        <taxon>Eukaryota</taxon>
        <taxon>Fungi</taxon>
        <taxon>Dikarya</taxon>
        <taxon>Ascomycota</taxon>
        <taxon>Pezizomycotina</taxon>
        <taxon>Lecanoromycetes</taxon>
        <taxon>OSLEUM clade</taxon>
        <taxon>Lecanoromycetidae</taxon>
        <taxon>Lecanorales</taxon>
        <taxon>Lecanorineae</taxon>
        <taxon>Cladoniaceae</taxon>
        <taxon>Cladonia</taxon>
    </lineage>
</organism>
<reference evidence="2" key="1">
    <citation type="submission" date="2023-03" db="EMBL/GenBank/DDBJ databases">
        <title>Complete genome of Cladonia borealis.</title>
        <authorList>
            <person name="Park H."/>
        </authorList>
    </citation>
    <scope>NUCLEOTIDE SEQUENCE</scope>
    <source>
        <strain evidence="2">ANT050790</strain>
    </source>
</reference>
<dbReference type="Proteomes" id="UP001166286">
    <property type="component" value="Unassembled WGS sequence"/>
</dbReference>
<evidence type="ECO:0000313" key="2">
    <source>
        <dbReference type="EMBL" id="KAK0514649.1"/>
    </source>
</evidence>
<proteinExistence type="predicted"/>
<evidence type="ECO:0000256" key="1">
    <source>
        <dbReference type="SAM" id="SignalP"/>
    </source>
</evidence>
<gene>
    <name evidence="2" type="ORF">JMJ35_003266</name>
</gene>
<evidence type="ECO:0000313" key="3">
    <source>
        <dbReference type="Proteomes" id="UP001166286"/>
    </source>
</evidence>
<feature type="signal peptide" evidence="1">
    <location>
        <begin position="1"/>
        <end position="28"/>
    </location>
</feature>
<protein>
    <submittedName>
        <fullName evidence="2">Uncharacterized protein</fullName>
    </submittedName>
</protein>
<name>A0AA39V6P1_9LECA</name>